<evidence type="ECO:0000313" key="4">
    <source>
        <dbReference type="EMBL" id="MBF4553963.1"/>
    </source>
</evidence>
<dbReference type="InterPro" id="IPR041474">
    <property type="entry name" value="NicS_C"/>
</dbReference>
<feature type="region of interest" description="Disordered" evidence="2">
    <location>
        <begin position="280"/>
        <end position="307"/>
    </location>
</feature>
<protein>
    <recommendedName>
        <fullName evidence="3">HTH-type transcriptional repressor NicS C-terminal domain-containing protein</fullName>
    </recommendedName>
</protein>
<reference evidence="4 5" key="1">
    <citation type="submission" date="2020-10" db="EMBL/GenBank/DDBJ databases">
        <title>Novel species in genus Corynebacterium.</title>
        <authorList>
            <person name="Zhang G."/>
        </authorList>
    </citation>
    <scope>NUCLEOTIDE SEQUENCE [LARGE SCALE GENOMIC DNA]</scope>
    <source>
        <strain evidence="4 5">DSM 45110</strain>
    </source>
</reference>
<organism evidence="4 5">
    <name type="scientific">Corynebacterium suicordis DSM 45110</name>
    <dbReference type="NCBI Taxonomy" id="1121369"/>
    <lineage>
        <taxon>Bacteria</taxon>
        <taxon>Bacillati</taxon>
        <taxon>Actinomycetota</taxon>
        <taxon>Actinomycetes</taxon>
        <taxon>Mycobacteriales</taxon>
        <taxon>Corynebacteriaceae</taxon>
        <taxon>Corynebacterium</taxon>
    </lineage>
</organism>
<accession>A0ABR9ZKK5</accession>
<dbReference type="InterPro" id="IPR036271">
    <property type="entry name" value="Tet_transcr_reg_TetR-rel_C_sf"/>
</dbReference>
<dbReference type="Gene3D" id="1.10.357.10">
    <property type="entry name" value="Tetracycline Repressor, domain 2"/>
    <property type="match status" value="1"/>
</dbReference>
<sequence length="307" mass="32984">MSSSPHSPASPDADPAVNPSRDSAALSPLSAAADLPRTWTRYGLTADLYRKLMQCSLPVVARVGSSLSAEQLQQLAACCTVSPDHWLLQDPTAFYDECLRFASSQLWPDFSQALPDDLSRTIPADAIRSLVSATFRRIQAHPQALRLVISENLFDSANLAKRNVLLPDSPGVLQLDRVLMRGHDVGAFRASISAEDLYILILSLCSFPVALGSTFHQLYGMNVTEPANVNGLETLAKDAVLAFLTTPMPASHSGSYTHSSLSMGLGPSVAANLYSGETATSPLLHPDSSSFSDAAPDYPENDPYQHE</sequence>
<name>A0ABR9ZKK5_9CORY</name>
<feature type="domain" description="HTH-type transcriptional repressor NicS C-terminal" evidence="3">
    <location>
        <begin position="123"/>
        <end position="240"/>
    </location>
</feature>
<feature type="region of interest" description="Disordered" evidence="2">
    <location>
        <begin position="1"/>
        <end position="23"/>
    </location>
</feature>
<dbReference type="SUPFAM" id="SSF48498">
    <property type="entry name" value="Tetracyclin repressor-like, C-terminal domain"/>
    <property type="match status" value="1"/>
</dbReference>
<evidence type="ECO:0000313" key="5">
    <source>
        <dbReference type="Proteomes" id="UP000635902"/>
    </source>
</evidence>
<feature type="compositionally biased region" description="Low complexity" evidence="2">
    <location>
        <begin position="286"/>
        <end position="297"/>
    </location>
</feature>
<dbReference type="Proteomes" id="UP000635902">
    <property type="component" value="Unassembled WGS sequence"/>
</dbReference>
<dbReference type="InterPro" id="IPR050109">
    <property type="entry name" value="HTH-type_TetR-like_transc_reg"/>
</dbReference>
<dbReference type="Pfam" id="PF17938">
    <property type="entry name" value="TetR_C_29"/>
    <property type="match status" value="1"/>
</dbReference>
<dbReference type="EMBL" id="JADKMY010000002">
    <property type="protein sequence ID" value="MBF4553963.1"/>
    <property type="molecule type" value="Genomic_DNA"/>
</dbReference>
<comment type="caution">
    <text evidence="4">The sequence shown here is derived from an EMBL/GenBank/DDBJ whole genome shotgun (WGS) entry which is preliminary data.</text>
</comment>
<proteinExistence type="predicted"/>
<keyword evidence="5" id="KW-1185">Reference proteome</keyword>
<evidence type="ECO:0000256" key="2">
    <source>
        <dbReference type="SAM" id="MobiDB-lite"/>
    </source>
</evidence>
<keyword evidence="1" id="KW-0238">DNA-binding</keyword>
<dbReference type="RefSeq" id="WP_194556842.1">
    <property type="nucleotide sequence ID" value="NZ_JADKMY010000002.1"/>
</dbReference>
<evidence type="ECO:0000259" key="3">
    <source>
        <dbReference type="Pfam" id="PF17938"/>
    </source>
</evidence>
<dbReference type="PANTHER" id="PTHR30328:SF54">
    <property type="entry name" value="HTH-TYPE TRANSCRIPTIONAL REPRESSOR SCO4008"/>
    <property type="match status" value="1"/>
</dbReference>
<gene>
    <name evidence="4" type="ORF">IRY30_07710</name>
</gene>
<dbReference type="PANTHER" id="PTHR30328">
    <property type="entry name" value="TRANSCRIPTIONAL REPRESSOR"/>
    <property type="match status" value="1"/>
</dbReference>
<evidence type="ECO:0000256" key="1">
    <source>
        <dbReference type="ARBA" id="ARBA00023125"/>
    </source>
</evidence>